<feature type="transmembrane region" description="Helical" evidence="1">
    <location>
        <begin position="478"/>
        <end position="494"/>
    </location>
</feature>
<keyword evidence="3" id="KW-1185">Reference proteome</keyword>
<sequence length="653" mass="74212">MFSIPLLSAIVSGALLTYAYDEESSLPMRICIGACTGLSALGLTCFVLASFFGLGSSSIALATAIVLAASLWFFWRTGRERLRADWRSLRRSLRHALFRPTPRTISLAALTFGAALVFWAVFDRAMIVRADGIYTGVENNLGDLPLHLSIIQSFATGGNFPPEHPELAGARLTYPFLADFIAAIFVRAGASIRDAMFYENLTLSIALIFLLYEWARRWTNDWLAATMTPALVLLNGGLGWWLLSDEARRSPDGLSGLLWKLPHDYTITPDGMIRWGNAITALLVTQRSFLLGLPLVVIVLSLWWQAVEIRQIDGTRGAEHTRRPAEAKVNGRRRMIAAGIITGLLPFAHAHSFLVVIGASFVLAILSRCWRLWLYFFGAAILIASPQVLWMMRGSAIESERFIGWSLGWDNRGQNFFWFWLKNTGAFIPLLVAALLWRGQRALVDKKLLFFYAPFILCFLIPNLIKLAPWVWDNIKVLFYWYVASTPLVALLLARWWRGGWIWRPLVLLLFLSLILAGGLDVWRVISRASEYQLFDRQKIAFARLIEERTPPRSIILHAPTYNHAMRLTGRLSYMGFVGHLWTHGLRYEEREDRLQRVYASRREGREILRHEDIDYIVVGPDEREMMSGGDWFATSYQLVARSGDYKLYKVAR</sequence>
<dbReference type="STRING" id="454194.PYK22_01590"/>
<feature type="transmembrane region" description="Helical" evidence="1">
    <location>
        <begin position="289"/>
        <end position="306"/>
    </location>
</feature>
<proteinExistence type="predicted"/>
<dbReference type="AlphaFoldDB" id="A0A0B6WZL9"/>
<protein>
    <recommendedName>
        <fullName evidence="4">Glycosyltransferase RgtA/B/C/D-like domain-containing protein</fullName>
    </recommendedName>
</protein>
<keyword evidence="1" id="KW-0472">Membrane</keyword>
<reference evidence="2 3" key="2">
    <citation type="submission" date="2015-01" db="EMBL/GenBank/DDBJ databases">
        <title>Complete genome sequence of Pyrinomonas methylaliphatogenes type strain K22T.</title>
        <authorList>
            <person name="Lee K.C.Y."/>
            <person name="Power J.F."/>
            <person name="Dunfield P.F."/>
            <person name="Morgan X.C."/>
            <person name="Huttenhower C."/>
            <person name="Stott M.B."/>
        </authorList>
    </citation>
    <scope>NUCLEOTIDE SEQUENCE [LARGE SCALE GENOMIC DNA]</scope>
    <source>
        <strain evidence="2 3">K22</strain>
    </source>
</reference>
<name>A0A0B6WZL9_9BACT</name>
<dbReference type="Proteomes" id="UP000031518">
    <property type="component" value="Unassembled WGS sequence"/>
</dbReference>
<dbReference type="EMBL" id="CBXV010000005">
    <property type="protein sequence ID" value="CDM65585.1"/>
    <property type="molecule type" value="Genomic_DNA"/>
</dbReference>
<feature type="transmembrane region" description="Helical" evidence="1">
    <location>
        <begin position="96"/>
        <end position="122"/>
    </location>
</feature>
<evidence type="ECO:0000313" key="3">
    <source>
        <dbReference type="Proteomes" id="UP000031518"/>
    </source>
</evidence>
<evidence type="ECO:0008006" key="4">
    <source>
        <dbReference type="Google" id="ProtNLM"/>
    </source>
</evidence>
<keyword evidence="1" id="KW-0812">Transmembrane</keyword>
<organism evidence="2 3">
    <name type="scientific">Pyrinomonas methylaliphatogenes</name>
    <dbReference type="NCBI Taxonomy" id="454194"/>
    <lineage>
        <taxon>Bacteria</taxon>
        <taxon>Pseudomonadati</taxon>
        <taxon>Acidobacteriota</taxon>
        <taxon>Blastocatellia</taxon>
        <taxon>Blastocatellales</taxon>
        <taxon>Pyrinomonadaceae</taxon>
        <taxon>Pyrinomonas</taxon>
    </lineage>
</organism>
<dbReference type="RefSeq" id="WP_157770753.1">
    <property type="nucleotide sequence ID" value="NZ_CBXV010000005.1"/>
</dbReference>
<feature type="transmembrane region" description="Helical" evidence="1">
    <location>
        <begin position="506"/>
        <end position="526"/>
    </location>
</feature>
<feature type="transmembrane region" description="Helical" evidence="1">
    <location>
        <begin position="222"/>
        <end position="243"/>
    </location>
</feature>
<feature type="transmembrane region" description="Helical" evidence="1">
    <location>
        <begin position="417"/>
        <end position="437"/>
    </location>
</feature>
<gene>
    <name evidence="2" type="ORF">PYK22_01590</name>
</gene>
<accession>A0A0B6WZL9</accession>
<feature type="transmembrane region" description="Helical" evidence="1">
    <location>
        <begin position="449"/>
        <end position="472"/>
    </location>
</feature>
<reference evidence="2 3" key="1">
    <citation type="submission" date="2013-12" db="EMBL/GenBank/DDBJ databases">
        <authorList>
            <person name="Stott M."/>
        </authorList>
    </citation>
    <scope>NUCLEOTIDE SEQUENCE [LARGE SCALE GENOMIC DNA]</scope>
    <source>
        <strain evidence="2 3">K22</strain>
    </source>
</reference>
<feature type="transmembrane region" description="Helical" evidence="1">
    <location>
        <begin position="372"/>
        <end position="392"/>
    </location>
</feature>
<evidence type="ECO:0000313" key="2">
    <source>
        <dbReference type="EMBL" id="CDM65585.1"/>
    </source>
</evidence>
<evidence type="ECO:0000256" key="1">
    <source>
        <dbReference type="SAM" id="Phobius"/>
    </source>
</evidence>
<feature type="transmembrane region" description="Helical" evidence="1">
    <location>
        <begin position="46"/>
        <end position="75"/>
    </location>
</feature>
<feature type="transmembrane region" description="Helical" evidence="1">
    <location>
        <begin position="336"/>
        <end position="365"/>
    </location>
</feature>
<feature type="transmembrane region" description="Helical" evidence="1">
    <location>
        <begin position="197"/>
        <end position="216"/>
    </location>
</feature>
<dbReference type="OrthoDB" id="228131at2"/>
<keyword evidence="1" id="KW-1133">Transmembrane helix</keyword>